<dbReference type="PANTHER" id="PTHR22605:SF1">
    <property type="entry name" value="RZ-TYPE DOMAIN-CONTAINING PROTEIN"/>
    <property type="match status" value="1"/>
</dbReference>
<evidence type="ECO:0000256" key="7">
    <source>
        <dbReference type="SAM" id="MobiDB-lite"/>
    </source>
</evidence>
<keyword evidence="4" id="KW-0863">Zinc-finger</keyword>
<dbReference type="SUPFAM" id="SSF52540">
    <property type="entry name" value="P-loop containing nucleoside triphosphate hydrolases"/>
    <property type="match status" value="1"/>
</dbReference>
<name>A0ABN9Q6G1_9DINO</name>
<keyword evidence="2" id="KW-0963">Cytoplasm</keyword>
<dbReference type="InterPro" id="IPR027417">
    <property type="entry name" value="P-loop_NTPase"/>
</dbReference>
<evidence type="ECO:0000313" key="9">
    <source>
        <dbReference type="EMBL" id="CAK0799979.1"/>
    </source>
</evidence>
<dbReference type="Gene3D" id="3.40.50.300">
    <property type="entry name" value="P-loop containing nucleotide triphosphate hydrolases"/>
    <property type="match status" value="1"/>
</dbReference>
<dbReference type="Proteomes" id="UP001189429">
    <property type="component" value="Unassembled WGS sequence"/>
</dbReference>
<evidence type="ECO:0000256" key="4">
    <source>
        <dbReference type="ARBA" id="ARBA00022771"/>
    </source>
</evidence>
<dbReference type="EMBL" id="CAUYUJ010002262">
    <property type="protein sequence ID" value="CAK0799979.1"/>
    <property type="molecule type" value="Genomic_DNA"/>
</dbReference>
<evidence type="ECO:0000256" key="3">
    <source>
        <dbReference type="ARBA" id="ARBA00022723"/>
    </source>
</evidence>
<evidence type="ECO:0000256" key="2">
    <source>
        <dbReference type="ARBA" id="ARBA00022490"/>
    </source>
</evidence>
<dbReference type="PROSITE" id="PS51981">
    <property type="entry name" value="ZF_RZ"/>
    <property type="match status" value="1"/>
</dbReference>
<dbReference type="InterPro" id="IPR046439">
    <property type="entry name" value="ZF_RZ_dom"/>
</dbReference>
<evidence type="ECO:0000256" key="1">
    <source>
        <dbReference type="ARBA" id="ARBA00004496"/>
    </source>
</evidence>
<evidence type="ECO:0000256" key="6">
    <source>
        <dbReference type="ARBA" id="ARBA00022859"/>
    </source>
</evidence>
<dbReference type="InterPro" id="IPR031248">
    <property type="entry name" value="RNF213"/>
</dbReference>
<evidence type="ECO:0000259" key="8">
    <source>
        <dbReference type="PROSITE" id="PS51981"/>
    </source>
</evidence>
<dbReference type="Pfam" id="PF20173">
    <property type="entry name" value="ZnF_RZ-type"/>
    <property type="match status" value="1"/>
</dbReference>
<accession>A0ABN9Q6G1</accession>
<evidence type="ECO:0000256" key="5">
    <source>
        <dbReference type="ARBA" id="ARBA00022833"/>
    </source>
</evidence>
<organism evidence="9 10">
    <name type="scientific">Prorocentrum cordatum</name>
    <dbReference type="NCBI Taxonomy" id="2364126"/>
    <lineage>
        <taxon>Eukaryota</taxon>
        <taxon>Sar</taxon>
        <taxon>Alveolata</taxon>
        <taxon>Dinophyceae</taxon>
        <taxon>Prorocentrales</taxon>
        <taxon>Prorocentraceae</taxon>
        <taxon>Prorocentrum</taxon>
    </lineage>
</organism>
<keyword evidence="5" id="KW-0862">Zinc</keyword>
<comment type="caution">
    <text evidence="9">The sequence shown here is derived from an EMBL/GenBank/DDBJ whole genome shotgun (WGS) entry which is preliminary data.</text>
</comment>
<proteinExistence type="predicted"/>
<gene>
    <name evidence="9" type="ORF">PCOR1329_LOCUS8277</name>
</gene>
<dbReference type="PANTHER" id="PTHR22605">
    <property type="entry name" value="RZ-TYPE DOMAIN-CONTAINING PROTEIN"/>
    <property type="match status" value="1"/>
</dbReference>
<feature type="domain" description="RZ-type" evidence="8">
    <location>
        <begin position="1970"/>
        <end position="2048"/>
    </location>
</feature>
<protein>
    <recommendedName>
        <fullName evidence="8">RZ-type domain-containing protein</fullName>
    </recommendedName>
</protein>
<keyword evidence="3" id="KW-0479">Metal-binding</keyword>
<reference evidence="9" key="1">
    <citation type="submission" date="2023-10" db="EMBL/GenBank/DDBJ databases">
        <authorList>
            <person name="Chen Y."/>
            <person name="Shah S."/>
            <person name="Dougan E. K."/>
            <person name="Thang M."/>
            <person name="Chan C."/>
        </authorList>
    </citation>
    <scope>NUCLEOTIDE SEQUENCE [LARGE SCALE GENOMIC DNA]</scope>
</reference>
<comment type="subcellular location">
    <subcellularLocation>
        <location evidence="1">Cytoplasm</location>
    </subcellularLocation>
</comment>
<sequence length="2719" mass="306032">MALFKTIIIDRVYGNKVIPPRIRIISCCNPYRIRKTNELEQVALVFQHQATNNTTAVLDPMKSLVYRVHPLPESLIDVVSDFGALSERSEELYINSIIRKELRRVDQLNPADAQEPNEFDTFLDAFRDLLCQSQSFVREVNGGERSVVSMRDIARAARVFKWFLTQYSGLRGVENIAVTIDDDGVMSLPLTPDTKPHLRNAVILTLGYCYHARLNRDERWVYRKRICTTWKKMLTDRPSVQWLNLENANDLDSMLIETQLQFVSEMDLGEGIALNEALRENLFMLLVSIMNQIPILLIGKPGCSKSLAMGVLQQNLIGEVSNKKIFKTMPSVDVFAYQCSPLSTPEAILSAFRSARQSNLKHESNIVCVLLDEVGLAEESPHLPLKVLHRELEDLQGIACVGISNWALDAAKMSRCVTLYRPPPTIEDLCVTAEGMVASANLKAYLKPLSTAFHMMYKNQSPTRGAGDFWGMREFYSTVRVINMELKKRASEGLEAVLEPQVLMKTVQRNFGGQSASDLDQCVEEFFERCSMDENGSGVKRYTIPELIQQNLKEPDARHLMLLTKNNAALRLLFESNLIDHSTAKVMFGSTFSSDQSDIFVAMNLQKIKGFMQQPISLVLVHCDSLYESLYDLLNQHYMEFAGQRYVRIAHGSKAKQCPIHRLFRVIVVTEMYDAYYRLPPPLLNRFEKQVFLRKDLMTKADEALLAKLTRFWNMLLGVVNDWTHRDKPDGDITMGPKRASLASEAEHDQDGEGPRHRPVVGYHPEMLNSLVVTLRRRFGSDKSIDQLFALAKELLMWVMTPEAVCIVASRCDGPQLEMKFGVDLVSEYFHKQRHSDLPSFTEDLIQNRSNWCDDLGAQVMITTFSPIRGYVKGDLEHFVSDGGSITEVSLHEFSSSQDIDKAVNSFYVGAAGQAEGGKRFLLIHADPAAASLRVIEHARFVCETERAGAHAKLTESGAAGSMFVLLIVHLQRGTDAKFSFDFDSQWHFAFLDSVEPSVDLNSMPLLGDMLQMPLIQVVQGLNFEKLLQTCFRASLSRLIYPKSRKPEDLHQQIQLILSFLADAEFVKLVRDWVLCILETTPKNSQNEEEGSFGADTTWFAAIAMAAHELAMAGTFRAALHNRVAVLVGSLLTVLLAHLDRNQGLALLQEPPKRTLWLNIQLPPARWRMCRASLTSNLSLQLKHQAVQALSEDASAQHEVGTDAQTGAKPFVSRFPASWFASKSIDGERHMMESLPPEKQLAALEEQYKISMLQEVGLDPVLPSELLDDYLHDFTAMHVDWTARIDRSTQTRILSKTLTRFMNQVSPVQRQVTSILEVHQAFWRQEKQVDYFIKLLNAVPDAVPQAERLIETSDLSTLILNMLLLVHETLSNELLQVDESLFTLAWVEERARVLDRDLRQLSKEELQSMGRSLFYREWLQRKMVVANLSRDYMSSVEGARDSALLRELKTDKEPRLETLSLMFQQVACALKLPLEVVKKFLKHLPEGKIRHPRSLLAILTLAQDVAGCPQGLEACGAFCESWLLDVCLRDAETISDMDETALRLICGLAAGLPVVVEKNSVVGVTSGKISDWSETAESGIAALPGTGGVIPRSSCLNLALLRKLLVTSRHDARQIAVRTIEELLLEVSRREGHNDTTFATRYTVLMEEDFESKMKDACEPHNWPDISLQAVFSPDRSRSPATMLEEVGKIRWMLQRYADVLCQDSVNHAAHDACAEKVDGLLQTDDEQLEKVCRSLRMFLLKCIERRKGVSFLRALLDARPLSDTGWVTKWRTNHDIEFEKFIGAALVPKWNPFTGQDGSPEYNEAKAAIFEMMSSTSTAKLDQFAKSIASKEGIQQKRSIGGFLLAVCQELGLHSALETADRPPQWRGPLNEWLATTKALPVTDQERMLLRIFAGDASAIAQLPEDDGAPLGPFVVSGGRKMDDLLKFRLLGHIASVCISAPSSSLLASLREIMLRPKSLMPDMFLPSMDEDIRNRVMKALLERGENIWKFKSHWYSCVCGYSFFIGECGRPMEVATCPQCAKPIGGRDHNPTTNSLVDEEKDRSPHGYMLPVADKDEKHISFREIPASSTRAVRLLLHGCMFCGIAGHVDVHEHRVPRIYENIVNRDTMCTMYEGGHKEGMYIADHFAHDLEQMTAIMSSNPECLVMAMHALLTRMSVQLKDVPKGKTGAAGQVASGSADEVNWEKLDLPSRNAWEETIEATYLNEMVKNYDTSTQEFHARWGAGAAEDGKFVAELMEAADVQGFPTKKRDQELPQLWAFRSPVTLGALHQRIGMQSDGKNDLPVLTTVLQQQVWKVMRALRCLVGVFDWHALVMSAFSGRITRAQAQDLRVGDVLEGQAPSEREKWERAFEDLQKAWSIAWSSVERYECQEIPQHMKSVSLTRNSAMVYCIADPQNEGICPLALTQFLVERHNELVQVVSSANGYPVKKVSTRLLAQHDVVNYNGSQLMKFLKSRCVTYGVGGKLNFAFKQLEQKLRRELSRPELTMEVRGFNWLGESFAIGSQLRTVLPQRDLAADVVARIREEVTSPSVASQMVQEVQITISFILKSGVAFGKNAGNTFLAEYFKSVCLQNSVQCLPSNTARAEVQLRHLDSFIKLLKQIMNKDPMENVDDKYKEPLPEEMKKALLAAKPNLPAILIQVLATFAEARLVETSLKDSEGMLEILEHAQDEFADAGTHAFRAVQQHFPQKLQMKHWVAVYNTLKQPNGKPLDTDVL</sequence>
<evidence type="ECO:0000313" key="10">
    <source>
        <dbReference type="Proteomes" id="UP001189429"/>
    </source>
</evidence>
<keyword evidence="6" id="KW-0391">Immunity</keyword>
<feature type="compositionally biased region" description="Basic and acidic residues" evidence="7">
    <location>
        <begin position="745"/>
        <end position="756"/>
    </location>
</feature>
<feature type="region of interest" description="Disordered" evidence="7">
    <location>
        <begin position="728"/>
        <end position="759"/>
    </location>
</feature>
<keyword evidence="10" id="KW-1185">Reference proteome</keyword>